<evidence type="ECO:0000256" key="8">
    <source>
        <dbReference type="ARBA" id="ARBA00023136"/>
    </source>
</evidence>
<comment type="similarity">
    <text evidence="2">Belongs to the TMEM242 family.</text>
</comment>
<name>A7RPD6_NEMVE</name>
<organism evidence="12 13">
    <name type="scientific">Nematostella vectensis</name>
    <name type="common">Starlet sea anemone</name>
    <dbReference type="NCBI Taxonomy" id="45351"/>
    <lineage>
        <taxon>Eukaryota</taxon>
        <taxon>Metazoa</taxon>
        <taxon>Cnidaria</taxon>
        <taxon>Anthozoa</taxon>
        <taxon>Hexacorallia</taxon>
        <taxon>Actiniaria</taxon>
        <taxon>Edwardsiidae</taxon>
        <taxon>Nematostella</taxon>
    </lineage>
</organism>
<keyword evidence="7" id="KW-0496">Mitochondrion</keyword>
<sequence length="141" mass="14930">MADEMTTSPENTIGTPRNPPVSFGNAAFYISCVTFASMIGGFGLSLGMARRRNPDAFVGGQNEGVKLASRALAWGTVYAFTGVGAVVLGVKTALGVKDAKEFGDKMKSSTFFEKWRLPRDNGINAGTSSDTSIFDSSQEKS</sequence>
<evidence type="ECO:0000256" key="1">
    <source>
        <dbReference type="ARBA" id="ARBA00004448"/>
    </source>
</evidence>
<evidence type="ECO:0000256" key="2">
    <source>
        <dbReference type="ARBA" id="ARBA00007570"/>
    </source>
</evidence>
<dbReference type="KEGG" id="nve:5518802"/>
<evidence type="ECO:0000313" key="13">
    <source>
        <dbReference type="Proteomes" id="UP000001593"/>
    </source>
</evidence>
<feature type="transmembrane region" description="Helical" evidence="11">
    <location>
        <begin position="26"/>
        <end position="46"/>
    </location>
</feature>
<evidence type="ECO:0000256" key="6">
    <source>
        <dbReference type="ARBA" id="ARBA00022989"/>
    </source>
</evidence>
<keyword evidence="6 11" id="KW-1133">Transmembrane helix</keyword>
<evidence type="ECO:0000313" key="12">
    <source>
        <dbReference type="EMBL" id="EDO46718.1"/>
    </source>
</evidence>
<evidence type="ECO:0000256" key="10">
    <source>
        <dbReference type="SAM" id="MobiDB-lite"/>
    </source>
</evidence>
<dbReference type="AlphaFoldDB" id="A7RPD6"/>
<evidence type="ECO:0000256" key="7">
    <source>
        <dbReference type="ARBA" id="ARBA00023128"/>
    </source>
</evidence>
<reference evidence="12 13" key="1">
    <citation type="journal article" date="2007" name="Science">
        <title>Sea anemone genome reveals ancestral eumetazoan gene repertoire and genomic organization.</title>
        <authorList>
            <person name="Putnam N.H."/>
            <person name="Srivastava M."/>
            <person name="Hellsten U."/>
            <person name="Dirks B."/>
            <person name="Chapman J."/>
            <person name="Salamov A."/>
            <person name="Terry A."/>
            <person name="Shapiro H."/>
            <person name="Lindquist E."/>
            <person name="Kapitonov V.V."/>
            <person name="Jurka J."/>
            <person name="Genikhovich G."/>
            <person name="Grigoriev I.V."/>
            <person name="Lucas S.M."/>
            <person name="Steele R.E."/>
            <person name="Finnerty J.R."/>
            <person name="Technau U."/>
            <person name="Martindale M.Q."/>
            <person name="Rokhsar D.S."/>
        </authorList>
    </citation>
    <scope>NUCLEOTIDE SEQUENCE [LARGE SCALE GENOMIC DNA]</scope>
    <source>
        <strain evidence="13">CH2 X CH6</strain>
    </source>
</reference>
<comment type="function">
    <text evidence="9">Scaffold protein that participates in the c-ring assembly of mitochondrial ATP synthase (F(1)F(0) ATP synthase or complex V) by facilitating the membrane insertion and oligomer formation of the subunit c/ATP5MC3. Participates in the incorporation of the c-ring into vestigial complexes. Additionally influences the incorporation of subunits MT-ATP6, MT-ATP8, ATP5MJ, and ATP5MK in the ATP synthase.</text>
</comment>
<dbReference type="Pfam" id="PF07096">
    <property type="entry name" value="DUF1358"/>
    <property type="match status" value="1"/>
</dbReference>
<dbReference type="PANTHER" id="PTHR13141">
    <property type="entry name" value="TRANSMEMBRANE PROTEIN 242"/>
    <property type="match status" value="1"/>
</dbReference>
<keyword evidence="5" id="KW-0999">Mitochondrion inner membrane</keyword>
<dbReference type="InterPro" id="IPR009792">
    <property type="entry name" value="TMEM242"/>
</dbReference>
<dbReference type="HOGENOM" id="CLU_1827603_0_0_1"/>
<accession>A7RPD6</accession>
<feature type="region of interest" description="Disordered" evidence="10">
    <location>
        <begin position="121"/>
        <end position="141"/>
    </location>
</feature>
<feature type="compositionally biased region" description="Polar residues" evidence="10">
    <location>
        <begin position="124"/>
        <end position="141"/>
    </location>
</feature>
<gene>
    <name evidence="12" type="ORF">NEMVEDRAFT_v1g239756</name>
</gene>
<protein>
    <recommendedName>
        <fullName evidence="3">Transmembrane protein 242</fullName>
    </recommendedName>
</protein>
<evidence type="ECO:0000256" key="9">
    <source>
        <dbReference type="ARBA" id="ARBA00045905"/>
    </source>
</evidence>
<dbReference type="PANTHER" id="PTHR13141:SF4">
    <property type="entry name" value="TRANSMEMBRANE PROTEIN 242"/>
    <property type="match status" value="1"/>
</dbReference>
<keyword evidence="8 11" id="KW-0472">Membrane</keyword>
<keyword evidence="4 11" id="KW-0812">Transmembrane</keyword>
<keyword evidence="13" id="KW-1185">Reference proteome</keyword>
<proteinExistence type="inferred from homology"/>
<dbReference type="STRING" id="45351.A7RPD6"/>
<evidence type="ECO:0000256" key="4">
    <source>
        <dbReference type="ARBA" id="ARBA00022692"/>
    </source>
</evidence>
<dbReference type="eggNOG" id="ENOG502SDCW">
    <property type="taxonomic scope" value="Eukaryota"/>
</dbReference>
<dbReference type="OrthoDB" id="2378895at2759"/>
<evidence type="ECO:0000256" key="11">
    <source>
        <dbReference type="SAM" id="Phobius"/>
    </source>
</evidence>
<dbReference type="InParanoid" id="A7RPD6"/>
<evidence type="ECO:0000256" key="3">
    <source>
        <dbReference type="ARBA" id="ARBA00013934"/>
    </source>
</evidence>
<dbReference type="PhylomeDB" id="A7RPD6"/>
<evidence type="ECO:0000256" key="5">
    <source>
        <dbReference type="ARBA" id="ARBA00022792"/>
    </source>
</evidence>
<dbReference type="Proteomes" id="UP000001593">
    <property type="component" value="Unassembled WGS sequence"/>
</dbReference>
<dbReference type="GO" id="GO:0005743">
    <property type="term" value="C:mitochondrial inner membrane"/>
    <property type="evidence" value="ECO:0007669"/>
    <property type="project" value="UniProtKB-SubCell"/>
</dbReference>
<comment type="subcellular location">
    <subcellularLocation>
        <location evidence="1">Mitochondrion inner membrane</location>
        <topology evidence="1">Multi-pass membrane protein</topology>
    </subcellularLocation>
</comment>
<dbReference type="EMBL" id="DS469525">
    <property type="protein sequence ID" value="EDO46718.1"/>
    <property type="molecule type" value="Genomic_DNA"/>
</dbReference>